<protein>
    <submittedName>
        <fullName evidence="1">Uncharacterized protein</fullName>
    </submittedName>
</protein>
<gene>
    <name evidence="1" type="ORF">BCO_0059700</name>
</gene>
<dbReference type="PATRIC" id="fig|1313292.3.peg.591"/>
<evidence type="ECO:0000313" key="2">
    <source>
        <dbReference type="Proteomes" id="UP000019330"/>
    </source>
</evidence>
<dbReference type="EMBL" id="CP005745">
    <property type="protein sequence ID" value="AHH10737.1"/>
    <property type="molecule type" value="Genomic_DNA"/>
</dbReference>
<reference evidence="1" key="1">
    <citation type="submission" date="2013-04" db="EMBL/GenBank/DDBJ databases">
        <title>Comparative Genomics of Relapsing Fever Spirochetes.</title>
        <authorList>
            <person name="Schwan T.G."/>
            <person name="Raffel S.J."/>
            <person name="Porcella S.F."/>
            <person name="Martens C.A."/>
            <person name="Bruno D.P."/>
            <person name="Ricklefs S.M."/>
            <person name="Barbian K.B."/>
        </authorList>
    </citation>
    <scope>NUCLEOTIDE SEQUENCE [LARGE SCALE GENOMIC DNA]</scope>
    <source>
        <strain evidence="1">Co53</strain>
    </source>
</reference>
<dbReference type="STRING" id="1313292.BCO_0059700"/>
<sequence>MFMNQEDIDEVWALPVCCNIKNSIIESFKLSDKYKDRIFNISYKDDITLKFSDIVDSNEFNLKLFDNKIDFEGQIPLVLYSDNLDFLLEAESSIVFELKAIEQSDVYFDSRFKELGECKSYKSYYEFSSYLNYSSDVLLVRVYFKDDSLIIDADLDNIPFIKQIISDNFCIAKDRIIINPINNDCVNFLFPVCFNAVLQGIIIAKKLGRKVNIIYYKRHFLMAESLSLKFSVANYLSEANRIDKIILEIEINRPLNFLYKFYFDYLRNVFSNLFFDVYIHINFISAKSNAIFFFDNHFLFEMAIYNVVYSNFYNLAVNLSIEPLSYLLSYVKSECNVFLRLFKEIDLKNFIMRKSSSISLNNKYNVFDVRRKGVGFAFLNLDPNLDFVSLSRNQTVSMSLHKDKLDIFVPYKLIDVNLKNYLRNSLARTFSLSYDNVNFIVSDAFRDNVELHSTLVKESYVIEREVLAIKDGLLMMLGEDFNGEYPVVIGQDFVVDIDKKFNVACSLEIDIEINSFDVTFSNVNFFVENGKFDKLRINNKRVFSIFSLAVDYILGNITYDIVNSVELEFIEDGEFVFSFRILFIVSVSAIKTALIQAFDLNICKTPIDVKEILNSWSVRIDTN</sequence>
<accession>W5SV51</accession>
<dbReference type="HOGENOM" id="CLU_439841_0_0_12"/>
<name>W5SV51_9SPIR</name>
<evidence type="ECO:0000313" key="1">
    <source>
        <dbReference type="EMBL" id="AHH10737.1"/>
    </source>
</evidence>
<dbReference type="Proteomes" id="UP000019330">
    <property type="component" value="Chromosome"/>
</dbReference>
<organism evidence="1 2">
    <name type="scientific">Borrelia coriaceae ATCC 43381</name>
    <dbReference type="NCBI Taxonomy" id="1408429"/>
    <lineage>
        <taxon>Bacteria</taxon>
        <taxon>Pseudomonadati</taxon>
        <taxon>Spirochaetota</taxon>
        <taxon>Spirochaetia</taxon>
        <taxon>Spirochaetales</taxon>
        <taxon>Borreliaceae</taxon>
        <taxon>Borrelia</taxon>
    </lineage>
</organism>
<dbReference type="AlphaFoldDB" id="W5SV51"/>
<proteinExistence type="predicted"/>
<keyword evidence="2" id="KW-1185">Reference proteome</keyword>